<dbReference type="Pfam" id="PF00034">
    <property type="entry name" value="Cytochrom_C"/>
    <property type="match status" value="1"/>
</dbReference>
<keyword evidence="7" id="KW-1185">Reference proteome</keyword>
<dbReference type="Pfam" id="PF13646">
    <property type="entry name" value="HEAT_2"/>
    <property type="match status" value="1"/>
</dbReference>
<dbReference type="Gene3D" id="1.10.760.10">
    <property type="entry name" value="Cytochrome c-like domain"/>
    <property type="match status" value="1"/>
</dbReference>
<dbReference type="PANTHER" id="PTHR33546:SF1">
    <property type="entry name" value="LARGE, MULTIFUNCTIONAL SECRETED PROTEIN"/>
    <property type="match status" value="1"/>
</dbReference>
<dbReference type="InterPro" id="IPR011042">
    <property type="entry name" value="6-blade_b-propeller_TolB-like"/>
</dbReference>
<evidence type="ECO:0000256" key="2">
    <source>
        <dbReference type="ARBA" id="ARBA00022723"/>
    </source>
</evidence>
<feature type="non-terminal residue" evidence="6">
    <location>
        <position position="1"/>
    </location>
</feature>
<accession>A0A1T4YSA1</accession>
<evidence type="ECO:0000313" key="6">
    <source>
        <dbReference type="EMBL" id="SKB04622.1"/>
    </source>
</evidence>
<dbReference type="SUPFAM" id="SSF48371">
    <property type="entry name" value="ARM repeat"/>
    <property type="match status" value="1"/>
</dbReference>
<protein>
    <submittedName>
        <fullName evidence="6">Putative membrane-bound dehydrogenase domain-containing protein</fullName>
    </submittedName>
</protein>
<dbReference type="InterPro" id="IPR036909">
    <property type="entry name" value="Cyt_c-like_dom_sf"/>
</dbReference>
<dbReference type="Gene3D" id="2.120.10.30">
    <property type="entry name" value="TolB, C-terminal domain"/>
    <property type="match status" value="1"/>
</dbReference>
<dbReference type="SUPFAM" id="SSF50952">
    <property type="entry name" value="Soluble quinoprotein glucose dehydrogenase"/>
    <property type="match status" value="1"/>
</dbReference>
<gene>
    <name evidence="6" type="ORF">SAMN02745166_04070</name>
</gene>
<name>A0A1T4YSA1_9BACT</name>
<dbReference type="Proteomes" id="UP000190774">
    <property type="component" value="Unassembled WGS sequence"/>
</dbReference>
<dbReference type="Gene3D" id="1.25.10.10">
    <property type="entry name" value="Leucine-rich Repeat Variant"/>
    <property type="match status" value="1"/>
</dbReference>
<keyword evidence="1 4" id="KW-0349">Heme</keyword>
<dbReference type="GO" id="GO:0009055">
    <property type="term" value="F:electron transfer activity"/>
    <property type="evidence" value="ECO:0007669"/>
    <property type="project" value="InterPro"/>
</dbReference>
<organism evidence="6 7">
    <name type="scientific">Prosthecobacter debontii</name>
    <dbReference type="NCBI Taxonomy" id="48467"/>
    <lineage>
        <taxon>Bacteria</taxon>
        <taxon>Pseudomonadati</taxon>
        <taxon>Verrucomicrobiota</taxon>
        <taxon>Verrucomicrobiia</taxon>
        <taxon>Verrucomicrobiales</taxon>
        <taxon>Verrucomicrobiaceae</taxon>
        <taxon>Prosthecobacter</taxon>
    </lineage>
</organism>
<keyword evidence="3 4" id="KW-0408">Iron</keyword>
<dbReference type="PANTHER" id="PTHR33546">
    <property type="entry name" value="LARGE, MULTIFUNCTIONAL SECRETED PROTEIN-RELATED"/>
    <property type="match status" value="1"/>
</dbReference>
<dbReference type="NCBIfam" id="TIGR02603">
    <property type="entry name" value="CxxCH_TIGR02603"/>
    <property type="match status" value="1"/>
</dbReference>
<dbReference type="InterPro" id="IPR009056">
    <property type="entry name" value="Cyt_c-like_dom"/>
</dbReference>
<evidence type="ECO:0000256" key="4">
    <source>
        <dbReference type="PROSITE-ProRule" id="PRU00433"/>
    </source>
</evidence>
<dbReference type="AlphaFoldDB" id="A0A1T4YSA1"/>
<evidence type="ECO:0000259" key="5">
    <source>
        <dbReference type="PROSITE" id="PS51007"/>
    </source>
</evidence>
<dbReference type="InterPro" id="IPR011041">
    <property type="entry name" value="Quinoprot_gluc/sorb_DH_b-prop"/>
</dbReference>
<evidence type="ECO:0000256" key="1">
    <source>
        <dbReference type="ARBA" id="ARBA00022617"/>
    </source>
</evidence>
<evidence type="ECO:0000313" key="7">
    <source>
        <dbReference type="Proteomes" id="UP000190774"/>
    </source>
</evidence>
<proteinExistence type="predicted"/>
<dbReference type="SUPFAM" id="SSF46626">
    <property type="entry name" value="Cytochrome c"/>
    <property type="match status" value="1"/>
</dbReference>
<dbReference type="Pfam" id="PF23500">
    <property type="entry name" value="DUF7133"/>
    <property type="match status" value="1"/>
</dbReference>
<evidence type="ECO:0000256" key="3">
    <source>
        <dbReference type="ARBA" id="ARBA00023004"/>
    </source>
</evidence>
<dbReference type="InterPro" id="IPR013427">
    <property type="entry name" value="Haem-bd_dom_put"/>
</dbReference>
<sequence length="1062" mass="116675">FSWSWGDWKLARPSKCGQECPHHFRGLTSQEYAIRPQGRKKRPVGVLLFPAMISARYFLPACLGLSWSCSLAAQSPDAVAGNEEVKKIMETRKGRGVMADDTPPTPPQEAVKLFTTRSDVAVDLMAAEPAVEQPLYASWDSQGRMWVTMYRQYQFPAGLKIISYDQHLRAKFDKVPLPPPRGEKGADKITVFEDTDGDGAFDKHTDVITGLNIASAALPGQGRIWVLNPPYLLSYADANQDGLPEGDPVVELSGFGLEDTHAVATNLQWGLDGWLYGANGSTTTGNISSAATKNVRWEGQCIWRYHPKTKLFEIYAEGGGNTFSLDIDSKGRVFSGTNNGKTRGMHYEQGSYGIKGWGKHGPLTNPYAFGWFEHMKHEGDEKRFPQAFTVYEGGLLGSSYEGKIIAPNSLANVVYVSEVIPDGSTFRTKDEENLMGSPDRWFRPVWTGVGPDGGLYMADWYDTRLSHVSPVDDWHKTSGRIYRVRPAAGSPKLKPFDLAKAAPEELLGYLTSPNEWFRKQAALEIAWRGLTELKEPLKKQVEGQGTYALDALWTLDMLGAADDSLVDGLLSAEDPYVRRWAVKIIGEQRRGSEALVRLAKSEKHLEVRAQILASAKRLSAHDALPLLWSAVGDEDASGHLPLLAWWTLESKSEKERDAVFAFLKEDAAFVKSEVFRETLAKKLTQRYAMAGGAENLQSCADLLALGSDSETRAQVIAGLAAAFEGTEMPPLPESLSKALQDYLMKESGGDLTLALRTGSADALKQALKVLGDKDASNAQRISVAKTMAELNKQEAIAPMVAILSSSTTSPSLKRGVLHAAAKFEDKRIAQALLQGYEARIAGDKALREDALRVLAGRKEWAQMLVHFVNEGNVQAKHISVDTARQLSLYKDAEIDAAIDRHWKTLLATGPTEAKEKEMARIKAVLKTGLGDPDKGKLQFMGRCAICHKLFGEGNSIGPELTGYDRTNPDFWLDNIFNPSLEIREGFGNYIVKLKNGQMLTGIMDAQDASGIVLKDIAGNKTSVKQAEIEKLEASPVSMMPEALTTGMSDADLKDFFGYLMKP</sequence>
<dbReference type="STRING" id="48467.SAMN02745166_04070"/>
<dbReference type="PROSITE" id="PS51007">
    <property type="entry name" value="CYTC"/>
    <property type="match status" value="1"/>
</dbReference>
<feature type="domain" description="Cytochrome c" evidence="5">
    <location>
        <begin position="930"/>
        <end position="1062"/>
    </location>
</feature>
<dbReference type="InterPro" id="IPR016024">
    <property type="entry name" value="ARM-type_fold"/>
</dbReference>
<dbReference type="GO" id="GO:0046872">
    <property type="term" value="F:metal ion binding"/>
    <property type="evidence" value="ECO:0007669"/>
    <property type="project" value="UniProtKB-KW"/>
</dbReference>
<dbReference type="InterPro" id="IPR011989">
    <property type="entry name" value="ARM-like"/>
</dbReference>
<keyword evidence="2 4" id="KW-0479">Metal-binding</keyword>
<dbReference type="GO" id="GO:0020037">
    <property type="term" value="F:heme binding"/>
    <property type="evidence" value="ECO:0007669"/>
    <property type="project" value="InterPro"/>
</dbReference>
<dbReference type="EMBL" id="FUYE01000017">
    <property type="protein sequence ID" value="SKB04622.1"/>
    <property type="molecule type" value="Genomic_DNA"/>
</dbReference>
<dbReference type="InterPro" id="IPR055557">
    <property type="entry name" value="DUF7133"/>
</dbReference>
<reference evidence="7" key="1">
    <citation type="submission" date="2017-02" db="EMBL/GenBank/DDBJ databases">
        <authorList>
            <person name="Varghese N."/>
            <person name="Submissions S."/>
        </authorList>
    </citation>
    <scope>NUCLEOTIDE SEQUENCE [LARGE SCALE GENOMIC DNA]</scope>
    <source>
        <strain evidence="7">ATCC 700200</strain>
    </source>
</reference>